<evidence type="ECO:0000313" key="1">
    <source>
        <dbReference type="EMBL" id="KAJ8630378.1"/>
    </source>
</evidence>
<dbReference type="Proteomes" id="UP001234297">
    <property type="component" value="Chromosome 7"/>
</dbReference>
<name>A0ACC2LB54_PERAE</name>
<organism evidence="1 2">
    <name type="scientific">Persea americana</name>
    <name type="common">Avocado</name>
    <dbReference type="NCBI Taxonomy" id="3435"/>
    <lineage>
        <taxon>Eukaryota</taxon>
        <taxon>Viridiplantae</taxon>
        <taxon>Streptophyta</taxon>
        <taxon>Embryophyta</taxon>
        <taxon>Tracheophyta</taxon>
        <taxon>Spermatophyta</taxon>
        <taxon>Magnoliopsida</taxon>
        <taxon>Magnoliidae</taxon>
        <taxon>Laurales</taxon>
        <taxon>Lauraceae</taxon>
        <taxon>Persea</taxon>
    </lineage>
</organism>
<proteinExistence type="predicted"/>
<reference evidence="1 2" key="1">
    <citation type="journal article" date="2022" name="Hortic Res">
        <title>A haplotype resolved chromosomal level avocado genome allows analysis of novel avocado genes.</title>
        <authorList>
            <person name="Nath O."/>
            <person name="Fletcher S.J."/>
            <person name="Hayward A."/>
            <person name="Shaw L.M."/>
            <person name="Masouleh A.K."/>
            <person name="Furtado A."/>
            <person name="Henry R.J."/>
            <person name="Mitter N."/>
        </authorList>
    </citation>
    <scope>NUCLEOTIDE SEQUENCE [LARGE SCALE GENOMIC DNA]</scope>
    <source>
        <strain evidence="2">cv. Hass</strain>
    </source>
</reference>
<evidence type="ECO:0000313" key="2">
    <source>
        <dbReference type="Proteomes" id="UP001234297"/>
    </source>
</evidence>
<dbReference type="EMBL" id="CM056815">
    <property type="protein sequence ID" value="KAJ8630378.1"/>
    <property type="molecule type" value="Genomic_DNA"/>
</dbReference>
<protein>
    <submittedName>
        <fullName evidence="1">Uncharacterized protein</fullName>
    </submittedName>
</protein>
<keyword evidence="2" id="KW-1185">Reference proteome</keyword>
<gene>
    <name evidence="1" type="ORF">MRB53_023701</name>
</gene>
<sequence>MDYIARKPRLMDHEVTLEVLADQEPTKGQSFKCLQLANLHSMAVDFAKTGAPAEMPRILKPREYPDFLERTDQPMYTSPGILVDAENHESLYAE</sequence>
<accession>A0ACC2LB54</accession>
<comment type="caution">
    <text evidence="1">The sequence shown here is derived from an EMBL/GenBank/DDBJ whole genome shotgun (WGS) entry which is preliminary data.</text>
</comment>